<dbReference type="AlphaFoldDB" id="A0AAE0Y9K6"/>
<comment type="caution">
    <text evidence="1">The sequence shown here is derived from an EMBL/GenBank/DDBJ whole genome shotgun (WGS) entry which is preliminary data.</text>
</comment>
<dbReference type="EMBL" id="JAWDGP010006665">
    <property type="protein sequence ID" value="KAK3737112.1"/>
    <property type="molecule type" value="Genomic_DNA"/>
</dbReference>
<keyword evidence="2" id="KW-1185">Reference proteome</keyword>
<name>A0AAE0Y9K6_9GAST</name>
<evidence type="ECO:0000313" key="1">
    <source>
        <dbReference type="EMBL" id="KAK3737112.1"/>
    </source>
</evidence>
<accession>A0AAE0Y9K6</accession>
<sequence length="159" mass="18495">MWSHGKKISTTSAWYVLSAQKYRQSLDNKDAHRHLKEWESAARLMTQLEDQMYYSGDDLKSLSNWIESYIDYIPTSSDEVNRKKVQFKIKRHWIGLAVERLETLLPEVRAALTRLKDVAVADATEDIEKTLQKVTETEDIIKKARVDYDSLDKAMGLED</sequence>
<dbReference type="Proteomes" id="UP001283361">
    <property type="component" value="Unassembled WGS sequence"/>
</dbReference>
<proteinExistence type="predicted"/>
<reference evidence="1" key="1">
    <citation type="journal article" date="2023" name="G3 (Bethesda)">
        <title>A reference genome for the long-term kleptoplast-retaining sea slug Elysia crispata morphotype clarki.</title>
        <authorList>
            <person name="Eastman K.E."/>
            <person name="Pendleton A.L."/>
            <person name="Shaikh M.A."/>
            <person name="Suttiyut T."/>
            <person name="Ogas R."/>
            <person name="Tomko P."/>
            <person name="Gavelis G."/>
            <person name="Widhalm J.R."/>
            <person name="Wisecaver J.H."/>
        </authorList>
    </citation>
    <scope>NUCLEOTIDE SEQUENCE</scope>
    <source>
        <strain evidence="1">ECLA1</strain>
    </source>
</reference>
<organism evidence="1 2">
    <name type="scientific">Elysia crispata</name>
    <name type="common">lettuce slug</name>
    <dbReference type="NCBI Taxonomy" id="231223"/>
    <lineage>
        <taxon>Eukaryota</taxon>
        <taxon>Metazoa</taxon>
        <taxon>Spiralia</taxon>
        <taxon>Lophotrochozoa</taxon>
        <taxon>Mollusca</taxon>
        <taxon>Gastropoda</taxon>
        <taxon>Heterobranchia</taxon>
        <taxon>Euthyneura</taxon>
        <taxon>Panpulmonata</taxon>
        <taxon>Sacoglossa</taxon>
        <taxon>Placobranchoidea</taxon>
        <taxon>Plakobranchidae</taxon>
        <taxon>Elysia</taxon>
    </lineage>
</organism>
<evidence type="ECO:0000313" key="2">
    <source>
        <dbReference type="Proteomes" id="UP001283361"/>
    </source>
</evidence>
<protein>
    <submittedName>
        <fullName evidence="1">Uncharacterized protein</fullName>
    </submittedName>
</protein>
<gene>
    <name evidence="1" type="ORF">RRG08_016418</name>
</gene>